<feature type="compositionally biased region" description="Acidic residues" evidence="1">
    <location>
        <begin position="50"/>
        <end position="77"/>
    </location>
</feature>
<accession>A0A3N2BE24</accession>
<proteinExistence type="predicted"/>
<feature type="region of interest" description="Disordered" evidence="1">
    <location>
        <begin position="24"/>
        <end position="88"/>
    </location>
</feature>
<dbReference type="PROSITE" id="PS51257">
    <property type="entry name" value="PROKAR_LIPOPROTEIN"/>
    <property type="match status" value="1"/>
</dbReference>
<sequence length="218" mass="23715">MRRSIRPLAPLAGVLLASTALTACGNDGQQDADFEDAPAQEESTAPDPEPTADPEDQDNEDDDADNRDDTDDRDDAGEAIGPLDPQDAIETISYELPGDSSTTVDVGLHGLRVEGEVMLLELSFTGQFYGNNPMNIYAMMGGSVYPELNDREHLKQYTVIGTGHDRWSTPSTNAGHRYESGQTAPYWAYYAAPVDDIDTITVTVIPGAVEFEDVEIER</sequence>
<evidence type="ECO:0000256" key="1">
    <source>
        <dbReference type="SAM" id="MobiDB-lite"/>
    </source>
</evidence>
<evidence type="ECO:0000313" key="4">
    <source>
        <dbReference type="Proteomes" id="UP000280668"/>
    </source>
</evidence>
<feature type="chain" id="PRO_5039047735" evidence="2">
    <location>
        <begin position="23"/>
        <end position="218"/>
    </location>
</feature>
<protein>
    <submittedName>
        <fullName evidence="3">Uncharacterized protein</fullName>
    </submittedName>
</protein>
<dbReference type="OrthoDB" id="4964930at2"/>
<reference evidence="3 4" key="1">
    <citation type="submission" date="2018-11" db="EMBL/GenBank/DDBJ databases">
        <title>Sequencing the genomes of 1000 actinobacteria strains.</title>
        <authorList>
            <person name="Klenk H.-P."/>
        </authorList>
    </citation>
    <scope>NUCLEOTIDE SEQUENCE [LARGE SCALE GENOMIC DNA]</scope>
    <source>
        <strain evidence="3 4">DSM 11294</strain>
    </source>
</reference>
<organism evidence="3 4">
    <name type="scientific">Bogoriella caseilytica</name>
    <dbReference type="NCBI Taxonomy" id="56055"/>
    <lineage>
        <taxon>Bacteria</taxon>
        <taxon>Bacillati</taxon>
        <taxon>Actinomycetota</taxon>
        <taxon>Actinomycetes</taxon>
        <taxon>Micrococcales</taxon>
        <taxon>Bogoriellaceae</taxon>
        <taxon>Bogoriella</taxon>
    </lineage>
</organism>
<gene>
    <name evidence="3" type="ORF">EDD31_1885</name>
</gene>
<comment type="caution">
    <text evidence="3">The sequence shown here is derived from an EMBL/GenBank/DDBJ whole genome shotgun (WGS) entry which is preliminary data.</text>
</comment>
<dbReference type="RefSeq" id="WP_148058918.1">
    <property type="nucleotide sequence ID" value="NZ_RKHK01000001.1"/>
</dbReference>
<evidence type="ECO:0000256" key="2">
    <source>
        <dbReference type="SAM" id="SignalP"/>
    </source>
</evidence>
<keyword evidence="4" id="KW-1185">Reference proteome</keyword>
<keyword evidence="2" id="KW-0732">Signal</keyword>
<dbReference type="EMBL" id="RKHK01000001">
    <property type="protein sequence ID" value="ROR73500.1"/>
    <property type="molecule type" value="Genomic_DNA"/>
</dbReference>
<feature type="signal peptide" evidence="2">
    <location>
        <begin position="1"/>
        <end position="22"/>
    </location>
</feature>
<feature type="compositionally biased region" description="Acidic residues" evidence="1">
    <location>
        <begin position="30"/>
        <end position="39"/>
    </location>
</feature>
<dbReference type="Proteomes" id="UP000280668">
    <property type="component" value="Unassembled WGS sequence"/>
</dbReference>
<name>A0A3N2BE24_9MICO</name>
<dbReference type="AlphaFoldDB" id="A0A3N2BE24"/>
<evidence type="ECO:0000313" key="3">
    <source>
        <dbReference type="EMBL" id="ROR73500.1"/>
    </source>
</evidence>